<dbReference type="AlphaFoldDB" id="A0AA88I1S0"/>
<dbReference type="Pfam" id="PF01974">
    <property type="entry name" value="tRNA_int_endo"/>
    <property type="match status" value="1"/>
</dbReference>
<keyword evidence="9" id="KW-1185">Reference proteome</keyword>
<dbReference type="InterPro" id="IPR016690">
    <property type="entry name" value="TSEN34"/>
</dbReference>
<feature type="domain" description="TSEN34 N-terminal" evidence="7">
    <location>
        <begin position="8"/>
        <end position="73"/>
    </location>
</feature>
<evidence type="ECO:0000259" key="6">
    <source>
        <dbReference type="Pfam" id="PF01974"/>
    </source>
</evidence>
<dbReference type="GO" id="GO:0000214">
    <property type="term" value="C:tRNA-intron endonuclease complex"/>
    <property type="evidence" value="ECO:0007669"/>
    <property type="project" value="UniProtKB-UniRule"/>
</dbReference>
<feature type="active site" evidence="5">
    <location>
        <position position="230"/>
    </location>
</feature>
<dbReference type="InterPro" id="IPR036167">
    <property type="entry name" value="tRNA_intron_Endo_cat-like_sf"/>
</dbReference>
<evidence type="ECO:0000256" key="5">
    <source>
        <dbReference type="PIRSR" id="PIRSR017250-50"/>
    </source>
</evidence>
<evidence type="ECO:0000256" key="3">
    <source>
        <dbReference type="ARBA" id="ARBA00023239"/>
    </source>
</evidence>
<dbReference type="InterPro" id="IPR059049">
    <property type="entry name" value="TSEN34_N"/>
</dbReference>
<dbReference type="Proteomes" id="UP001187531">
    <property type="component" value="Unassembled WGS sequence"/>
</dbReference>
<dbReference type="EMBL" id="JAVRJZ010000014">
    <property type="protein sequence ID" value="KAK2713662.1"/>
    <property type="molecule type" value="Genomic_DNA"/>
</dbReference>
<dbReference type="CDD" id="cd22363">
    <property type="entry name" value="tRNA-intron_lyase_C"/>
    <property type="match status" value="1"/>
</dbReference>
<feature type="domain" description="tRNA intron endonuclease catalytic" evidence="6">
    <location>
        <begin position="195"/>
        <end position="276"/>
    </location>
</feature>
<proteinExistence type="inferred from homology"/>
<dbReference type="InterPro" id="IPR006677">
    <property type="entry name" value="tRNA_intron_Endonuc_cat-like"/>
</dbReference>
<dbReference type="EMBL" id="JAVRJZ010000014">
    <property type="protein sequence ID" value="KAK2713659.1"/>
    <property type="molecule type" value="Genomic_DNA"/>
</dbReference>
<evidence type="ECO:0000256" key="4">
    <source>
        <dbReference type="PIRNR" id="PIRNR017250"/>
    </source>
</evidence>
<feature type="active site" evidence="5">
    <location>
        <position position="261"/>
    </location>
</feature>
<dbReference type="EC" id="4.6.1.16" evidence="4"/>
<evidence type="ECO:0000259" key="7">
    <source>
        <dbReference type="Pfam" id="PF26577"/>
    </source>
</evidence>
<dbReference type="SUPFAM" id="SSF53032">
    <property type="entry name" value="tRNA-intron endonuclease catalytic domain-like"/>
    <property type="match status" value="1"/>
</dbReference>
<dbReference type="GO" id="GO:0003676">
    <property type="term" value="F:nucleic acid binding"/>
    <property type="evidence" value="ECO:0007669"/>
    <property type="project" value="InterPro"/>
</dbReference>
<evidence type="ECO:0000256" key="2">
    <source>
        <dbReference type="ARBA" id="ARBA00022694"/>
    </source>
</evidence>
<dbReference type="PANTHER" id="PTHR13070">
    <property type="entry name" value="TRNA-SPLICING ENDONUCLEASE SUBUNIT SEN34-RELATED"/>
    <property type="match status" value="1"/>
</dbReference>
<protein>
    <recommendedName>
        <fullName evidence="4">tRNA-splicing endonuclease subunit Sen34</fullName>
        <ecNumber evidence="4">4.6.1.16</ecNumber>
    </recommendedName>
</protein>
<comment type="caution">
    <text evidence="8">The sequence shown here is derived from an EMBL/GenBank/DDBJ whole genome shotgun (WGS) entry which is preliminary data.</text>
</comment>
<keyword evidence="2 4" id="KW-0819">tRNA processing</keyword>
<dbReference type="PANTHER" id="PTHR13070:SF0">
    <property type="entry name" value="TRNA-SPLICING ENDONUCLEASE SUBUNIT SEN34"/>
    <property type="match status" value="1"/>
</dbReference>
<organism evidence="8 9">
    <name type="scientific">Artemia franciscana</name>
    <name type="common">Brine shrimp</name>
    <name type="synonym">Artemia sanfranciscana</name>
    <dbReference type="NCBI Taxonomy" id="6661"/>
    <lineage>
        <taxon>Eukaryota</taxon>
        <taxon>Metazoa</taxon>
        <taxon>Ecdysozoa</taxon>
        <taxon>Arthropoda</taxon>
        <taxon>Crustacea</taxon>
        <taxon>Branchiopoda</taxon>
        <taxon>Anostraca</taxon>
        <taxon>Artemiidae</taxon>
        <taxon>Artemia</taxon>
    </lineage>
</organism>
<dbReference type="InterPro" id="IPR011856">
    <property type="entry name" value="tRNA_endonuc-like_dom_sf"/>
</dbReference>
<dbReference type="GO" id="GO:0000379">
    <property type="term" value="P:tRNA-type intron splice site recognition and cleavage"/>
    <property type="evidence" value="ECO:0007669"/>
    <property type="project" value="UniProtKB-UniRule"/>
</dbReference>
<evidence type="ECO:0000313" key="9">
    <source>
        <dbReference type="Proteomes" id="UP001187531"/>
    </source>
</evidence>
<dbReference type="Pfam" id="PF26577">
    <property type="entry name" value="TSEN34_N"/>
    <property type="match status" value="1"/>
</dbReference>
<dbReference type="PIRSF" id="PIRSF017250">
    <property type="entry name" value="tRNA_splic_SEN34"/>
    <property type="match status" value="1"/>
</dbReference>
<dbReference type="GO" id="GO:0000213">
    <property type="term" value="F:tRNA-intron lyase activity"/>
    <property type="evidence" value="ECO:0007669"/>
    <property type="project" value="UniProtKB-UniRule"/>
</dbReference>
<reference evidence="8" key="1">
    <citation type="submission" date="2023-07" db="EMBL/GenBank/DDBJ databases">
        <title>Chromosome-level genome assembly of Artemia franciscana.</title>
        <authorList>
            <person name="Jo E."/>
        </authorList>
    </citation>
    <scope>NUCLEOTIDE SEQUENCE</scope>
    <source>
        <tissue evidence="8">Whole body</tissue>
    </source>
</reference>
<comment type="similarity">
    <text evidence="1 4">Belongs to the tRNA-intron endonuclease family.</text>
</comment>
<gene>
    <name evidence="8" type="ORF">QYM36_009514</name>
</gene>
<dbReference type="Gene3D" id="3.40.1350.10">
    <property type="match status" value="1"/>
</dbReference>
<comment type="function">
    <text evidence="4">Constitutes one of the two catalytic subunit of the tRNA-splicing endonuclease complex, a complex responsible for identification and cleavage of the splice sites in pre-tRNA. It cleaves pre-tRNA at the 5'- and 3'-splice sites to release the intron. The products are an intron and two tRNA half-molecules bearing 2',3'-cyclic phosphate and 5'-OH termini. There are no conserved sequences at the splice sites, but the intron is invariably located at the same site in the gene, placing the splice sites an invariant distance from the constant structural features of the tRNA body.</text>
</comment>
<evidence type="ECO:0000256" key="1">
    <source>
        <dbReference type="ARBA" id="ARBA00008078"/>
    </source>
</evidence>
<accession>A0AA88I1S0</accession>
<name>A0AA88I1S0_ARTSF</name>
<keyword evidence="3 4" id="KW-0456">Lyase</keyword>
<feature type="active site" evidence="5">
    <location>
        <position position="222"/>
    </location>
</feature>
<sequence length="295" mass="33768">MATSKVFLYMQHDTVFCWNADDILYLRKELRIVGQLEGCLASLPRQLNLCGRPLRLMNEEAHFLLKNNYCELLSCSDLASPPTKQSADNFKEIQNRAFEEQRLLVKEEKMQQILRAGEKILEGKRRKLNKEAAKSGNEPPPLTLEQAVDEEIRRIPELTQANALVQIFTEHPVLDCEKLAPISWDYPSSENDKIRATVYGDLWAKGFYITGGEKFGGDFLVYPGDPVRFHAKYIAICLPFEGLLTPFQIAVHARVAVSVNKKVLLCTVNSDSRVIYKYLEWLDAKREKMSQETIK</sequence>
<evidence type="ECO:0000313" key="8">
    <source>
        <dbReference type="EMBL" id="KAK2713662.1"/>
    </source>
</evidence>